<dbReference type="InterPro" id="IPR045518">
    <property type="entry name" value="2EXR"/>
</dbReference>
<proteinExistence type="predicted"/>
<feature type="region of interest" description="Disordered" evidence="1">
    <location>
        <begin position="1"/>
        <end position="79"/>
    </location>
</feature>
<feature type="domain" description="2EXR" evidence="2">
    <location>
        <begin position="92"/>
        <end position="191"/>
    </location>
</feature>
<dbReference type="AlphaFoldDB" id="A0AAN6XW32"/>
<feature type="compositionally biased region" description="Acidic residues" evidence="1">
    <location>
        <begin position="646"/>
        <end position="678"/>
    </location>
</feature>
<name>A0AAN6XW32_9PEZI</name>
<protein>
    <recommendedName>
        <fullName evidence="2">2EXR domain-containing protein</fullName>
    </recommendedName>
</protein>
<feature type="compositionally biased region" description="Acidic residues" evidence="1">
    <location>
        <begin position="384"/>
        <end position="433"/>
    </location>
</feature>
<evidence type="ECO:0000313" key="3">
    <source>
        <dbReference type="EMBL" id="KAK4206630.1"/>
    </source>
</evidence>
<evidence type="ECO:0000256" key="1">
    <source>
        <dbReference type="SAM" id="MobiDB-lite"/>
    </source>
</evidence>
<dbReference type="Pfam" id="PF20150">
    <property type="entry name" value="2EXR"/>
    <property type="match status" value="1"/>
</dbReference>
<accession>A0AAN6XW32</accession>
<evidence type="ECO:0000313" key="4">
    <source>
        <dbReference type="Proteomes" id="UP001301769"/>
    </source>
</evidence>
<dbReference type="PANTHER" id="PTHR35711">
    <property type="entry name" value="EXPRESSED PROTEIN"/>
    <property type="match status" value="1"/>
</dbReference>
<dbReference type="Proteomes" id="UP001301769">
    <property type="component" value="Unassembled WGS sequence"/>
</dbReference>
<sequence length="678" mass="77015">MSDASEDSDHFDGLVQEHDDTESDSAASHSHSDAADSDSDGESLMGNALFDISAEEADETGSDDESNSDDADGLDGYVNRVERSGSPQLHFFPQFKRLPIELRYRIWELFCPEILAKGRVYPFTPQKISDPESGEYRMQLVPDVHLGMMTESSRAALAVDSESRRFATAAFPDILCFQGGTLRFNKGKDIILINRPDSYYPLESDLMNQVRNIAFSTDAMDPQVFFWSRLHMLRFWEIPGSIYMTLSVPAVLEEDFCSITWCGEREHHHYRTEVYESQHGLGEDLEYHWVWPNVDKHPDYTKYWFDGSGSTYKDWVARILDEDAISFYRVHLNLNIPDLKEIETKFLPILRPMIEFLGSDEDRLFEKLVRVADRGPDWDGYASELDDDESDEPDEYESEGIDDSDIEEPEENSEDEDDGLVVLDDDSGGEDEGSTFAGFSPLQEHSSPELDEDESQTARGSDSEEDEDVHQWRPRARGSRSRSRAVESADEDEAPAKSAPGLWANKRKRVLDSDDEDDVVEIDDDDEAPRKRIRTSKSSLVVVPDDDSEDETGRTRKIARRSRPIVVDDDDDGDSEEDDEAEDGEDDDEVRGTSRPLTLMERLELHRRDNPTPGEFDDDDDDDNGEDPGIEEMGEDDYDARNYGGFEDDDEGMDPSDDAGDGEGIDYDEGYDEEDDYY</sequence>
<evidence type="ECO:0000259" key="2">
    <source>
        <dbReference type="Pfam" id="PF20150"/>
    </source>
</evidence>
<feature type="compositionally biased region" description="Acidic residues" evidence="1">
    <location>
        <begin position="567"/>
        <end position="589"/>
    </location>
</feature>
<comment type="caution">
    <text evidence="3">The sequence shown here is derived from an EMBL/GenBank/DDBJ whole genome shotgun (WGS) entry which is preliminary data.</text>
</comment>
<keyword evidence="4" id="KW-1185">Reference proteome</keyword>
<feature type="compositionally biased region" description="Basic and acidic residues" evidence="1">
    <location>
        <begin position="601"/>
        <end position="610"/>
    </location>
</feature>
<feature type="compositionally biased region" description="Acidic residues" evidence="1">
    <location>
        <begin position="513"/>
        <end position="527"/>
    </location>
</feature>
<reference evidence="3" key="1">
    <citation type="journal article" date="2023" name="Mol. Phylogenet. Evol.">
        <title>Genome-scale phylogeny and comparative genomics of the fungal order Sordariales.</title>
        <authorList>
            <person name="Hensen N."/>
            <person name="Bonometti L."/>
            <person name="Westerberg I."/>
            <person name="Brannstrom I.O."/>
            <person name="Guillou S."/>
            <person name="Cros-Aarteil S."/>
            <person name="Calhoun S."/>
            <person name="Haridas S."/>
            <person name="Kuo A."/>
            <person name="Mondo S."/>
            <person name="Pangilinan J."/>
            <person name="Riley R."/>
            <person name="LaButti K."/>
            <person name="Andreopoulos B."/>
            <person name="Lipzen A."/>
            <person name="Chen C."/>
            <person name="Yan M."/>
            <person name="Daum C."/>
            <person name="Ng V."/>
            <person name="Clum A."/>
            <person name="Steindorff A."/>
            <person name="Ohm R.A."/>
            <person name="Martin F."/>
            <person name="Silar P."/>
            <person name="Natvig D.O."/>
            <person name="Lalanne C."/>
            <person name="Gautier V."/>
            <person name="Ament-Velasquez S.L."/>
            <person name="Kruys A."/>
            <person name="Hutchinson M.I."/>
            <person name="Powell A.J."/>
            <person name="Barry K."/>
            <person name="Miller A.N."/>
            <person name="Grigoriev I.V."/>
            <person name="Debuchy R."/>
            <person name="Gladieux P."/>
            <person name="Hiltunen Thoren M."/>
            <person name="Johannesson H."/>
        </authorList>
    </citation>
    <scope>NUCLEOTIDE SEQUENCE</scope>
    <source>
        <strain evidence="3">PSN293</strain>
    </source>
</reference>
<feature type="compositionally biased region" description="Basic and acidic residues" evidence="1">
    <location>
        <begin position="7"/>
        <end position="18"/>
    </location>
</feature>
<feature type="region of interest" description="Disordered" evidence="1">
    <location>
        <begin position="378"/>
        <end position="678"/>
    </location>
</feature>
<feature type="compositionally biased region" description="Acidic residues" evidence="1">
    <location>
        <begin position="615"/>
        <end position="638"/>
    </location>
</feature>
<reference evidence="3" key="2">
    <citation type="submission" date="2023-05" db="EMBL/GenBank/DDBJ databases">
        <authorList>
            <consortium name="Lawrence Berkeley National Laboratory"/>
            <person name="Steindorff A."/>
            <person name="Hensen N."/>
            <person name="Bonometti L."/>
            <person name="Westerberg I."/>
            <person name="Brannstrom I.O."/>
            <person name="Guillou S."/>
            <person name="Cros-Aarteil S."/>
            <person name="Calhoun S."/>
            <person name="Haridas S."/>
            <person name="Kuo A."/>
            <person name="Mondo S."/>
            <person name="Pangilinan J."/>
            <person name="Riley R."/>
            <person name="Labutti K."/>
            <person name="Andreopoulos B."/>
            <person name="Lipzen A."/>
            <person name="Chen C."/>
            <person name="Yanf M."/>
            <person name="Daum C."/>
            <person name="Ng V."/>
            <person name="Clum A."/>
            <person name="Ohm R."/>
            <person name="Martin F."/>
            <person name="Silar P."/>
            <person name="Natvig D."/>
            <person name="Lalanne C."/>
            <person name="Gautier V."/>
            <person name="Ament-Velasquez S.L."/>
            <person name="Kruys A."/>
            <person name="Hutchinson M.I."/>
            <person name="Powell A.J."/>
            <person name="Barry K."/>
            <person name="Miller A.N."/>
            <person name="Grigoriev I.V."/>
            <person name="Debuchy R."/>
            <person name="Gladieux P."/>
            <person name="Thoren M.H."/>
            <person name="Johannesson H."/>
        </authorList>
    </citation>
    <scope>NUCLEOTIDE SEQUENCE</scope>
    <source>
        <strain evidence="3">PSN293</strain>
    </source>
</reference>
<feature type="compositionally biased region" description="Acidic residues" evidence="1">
    <location>
        <begin position="53"/>
        <end position="73"/>
    </location>
</feature>
<dbReference type="PANTHER" id="PTHR35711:SF1">
    <property type="entry name" value="ECTODERMAL, ISOFORM F"/>
    <property type="match status" value="1"/>
</dbReference>
<organism evidence="3 4">
    <name type="scientific">Rhypophila decipiens</name>
    <dbReference type="NCBI Taxonomy" id="261697"/>
    <lineage>
        <taxon>Eukaryota</taxon>
        <taxon>Fungi</taxon>
        <taxon>Dikarya</taxon>
        <taxon>Ascomycota</taxon>
        <taxon>Pezizomycotina</taxon>
        <taxon>Sordariomycetes</taxon>
        <taxon>Sordariomycetidae</taxon>
        <taxon>Sordariales</taxon>
        <taxon>Naviculisporaceae</taxon>
        <taxon>Rhypophila</taxon>
    </lineage>
</organism>
<dbReference type="EMBL" id="MU858374">
    <property type="protein sequence ID" value="KAK4206630.1"/>
    <property type="molecule type" value="Genomic_DNA"/>
</dbReference>
<gene>
    <name evidence="3" type="ORF">QBC37DRAFT_434670</name>
</gene>
<feature type="compositionally biased region" description="Basic residues" evidence="1">
    <location>
        <begin position="472"/>
        <end position="483"/>
    </location>
</feature>